<organism evidence="1 2">
    <name type="scientific">Synaphobranchus kaupii</name>
    <name type="common">Kaup's arrowtooth eel</name>
    <dbReference type="NCBI Taxonomy" id="118154"/>
    <lineage>
        <taxon>Eukaryota</taxon>
        <taxon>Metazoa</taxon>
        <taxon>Chordata</taxon>
        <taxon>Craniata</taxon>
        <taxon>Vertebrata</taxon>
        <taxon>Euteleostomi</taxon>
        <taxon>Actinopterygii</taxon>
        <taxon>Neopterygii</taxon>
        <taxon>Teleostei</taxon>
        <taxon>Anguilliformes</taxon>
        <taxon>Synaphobranchidae</taxon>
        <taxon>Synaphobranchus</taxon>
    </lineage>
</organism>
<evidence type="ECO:0000313" key="1">
    <source>
        <dbReference type="EMBL" id="KAJ8345212.1"/>
    </source>
</evidence>
<gene>
    <name evidence="1" type="ORF">SKAU_G00294050</name>
</gene>
<proteinExistence type="predicted"/>
<evidence type="ECO:0000313" key="2">
    <source>
        <dbReference type="Proteomes" id="UP001152622"/>
    </source>
</evidence>
<keyword evidence="2" id="KW-1185">Reference proteome</keyword>
<reference evidence="1" key="1">
    <citation type="journal article" date="2023" name="Science">
        <title>Genome structures resolve the early diversification of teleost fishes.</title>
        <authorList>
            <person name="Parey E."/>
            <person name="Louis A."/>
            <person name="Montfort J."/>
            <person name="Bouchez O."/>
            <person name="Roques C."/>
            <person name="Iampietro C."/>
            <person name="Lluch J."/>
            <person name="Castinel A."/>
            <person name="Donnadieu C."/>
            <person name="Desvignes T."/>
            <person name="Floi Bucao C."/>
            <person name="Jouanno E."/>
            <person name="Wen M."/>
            <person name="Mejri S."/>
            <person name="Dirks R."/>
            <person name="Jansen H."/>
            <person name="Henkel C."/>
            <person name="Chen W.J."/>
            <person name="Zahm M."/>
            <person name="Cabau C."/>
            <person name="Klopp C."/>
            <person name="Thompson A.W."/>
            <person name="Robinson-Rechavi M."/>
            <person name="Braasch I."/>
            <person name="Lecointre G."/>
            <person name="Bobe J."/>
            <person name="Postlethwait J.H."/>
            <person name="Berthelot C."/>
            <person name="Roest Crollius H."/>
            <person name="Guiguen Y."/>
        </authorList>
    </citation>
    <scope>NUCLEOTIDE SEQUENCE</scope>
    <source>
        <strain evidence="1">WJC10195</strain>
    </source>
</reference>
<name>A0A9Q1EUB9_SYNKA</name>
<sequence length="83" mass="8697">MNVKQIPNPHVHLILCGKSFISASALILGNANPAPSSSPSSSVTWFHPAVPQGVAHRRIQAGPTLNITCPHRTSNALQPSDGP</sequence>
<comment type="caution">
    <text evidence="1">The sequence shown here is derived from an EMBL/GenBank/DDBJ whole genome shotgun (WGS) entry which is preliminary data.</text>
</comment>
<dbReference type="AlphaFoldDB" id="A0A9Q1EUB9"/>
<accession>A0A9Q1EUB9</accession>
<dbReference type="EMBL" id="JAINUF010000012">
    <property type="protein sequence ID" value="KAJ8345212.1"/>
    <property type="molecule type" value="Genomic_DNA"/>
</dbReference>
<protein>
    <submittedName>
        <fullName evidence="1">Uncharacterized protein</fullName>
    </submittedName>
</protein>
<dbReference type="Proteomes" id="UP001152622">
    <property type="component" value="Chromosome 12"/>
</dbReference>